<evidence type="ECO:0000313" key="6">
    <source>
        <dbReference type="Proteomes" id="UP000464915"/>
    </source>
</evidence>
<organism evidence="2 4">
    <name type="scientific">Lactobacillus crispatus</name>
    <dbReference type="NCBI Taxonomy" id="47770"/>
    <lineage>
        <taxon>Bacteria</taxon>
        <taxon>Bacillati</taxon>
        <taxon>Bacillota</taxon>
        <taxon>Bacilli</taxon>
        <taxon>Lactobacillales</taxon>
        <taxon>Lactobacillaceae</taxon>
        <taxon>Lactobacillus</taxon>
    </lineage>
</organism>
<accession>A0A1C2D3V2</accession>
<dbReference type="Proteomes" id="UP000464915">
    <property type="component" value="Chromosome"/>
</dbReference>
<reference evidence="2 4" key="1">
    <citation type="submission" date="2016-05" db="EMBL/GenBank/DDBJ databases">
        <authorList>
            <person name="Johnson T.J."/>
            <person name="Youmans B.P."/>
            <person name="Case K.A."/>
        </authorList>
    </citation>
    <scope>NUCLEOTIDE SEQUENCE [LARGE SCALE GENOMIC DNA]</scope>
    <source>
        <strain evidence="2 4">UMNLC6</strain>
    </source>
</reference>
<sequence length="117" mass="13856">MYKIKTTKLFDKRFANLKKIFDLSDDEATDATETLKYTMILLQRDGKLPSNKDDFDNINDPNGPYYDHKLTDEPWIGFNEYHILNDLLVVYYKVDSKKTIRFTTITTHDELRKGKLK</sequence>
<reference evidence="1 5" key="2">
    <citation type="submission" date="2019-09" db="EMBL/GenBank/DDBJ databases">
        <title>Comparative analysis of L. crispatus genomes revealed niche specific adaptation to different host and body sites.</title>
        <authorList>
            <person name="Pan M."/>
            <person name="Hidalgo-Cantabrana C."/>
            <person name="Barrangou R."/>
        </authorList>
    </citation>
    <scope>NUCLEOTIDE SEQUENCE [LARGE SCALE GENOMIC DNA]</scope>
    <source>
        <strain evidence="1 5">NCK973</strain>
    </source>
</reference>
<evidence type="ECO:0000313" key="4">
    <source>
        <dbReference type="Proteomes" id="UP000198437"/>
    </source>
</evidence>
<dbReference type="EMBL" id="LYQW01000019">
    <property type="protein sequence ID" value="OXC22912.1"/>
    <property type="molecule type" value="Genomic_DNA"/>
</dbReference>
<evidence type="ECO:0000313" key="5">
    <source>
        <dbReference type="Proteomes" id="UP000322051"/>
    </source>
</evidence>
<dbReference type="RefSeq" id="WP_013085691.1">
    <property type="nucleotide sequence ID" value="NZ_CP039266.1"/>
</dbReference>
<name>A0A1C2D3V2_9LACO</name>
<accession>A0A6P1TSY3</accession>
<dbReference type="InterPro" id="IPR035093">
    <property type="entry name" value="RelE/ParE_toxin_dom_sf"/>
</dbReference>
<protein>
    <submittedName>
        <fullName evidence="1">Type II toxin-antitoxin system mRNA interferase toxin, RelE/StbE family</fullName>
    </submittedName>
</protein>
<dbReference type="GeneID" id="69822533"/>
<dbReference type="Proteomes" id="UP000198437">
    <property type="component" value="Unassembled WGS sequence"/>
</dbReference>
<dbReference type="InterPro" id="IPR004386">
    <property type="entry name" value="Toxin_YafQ-like"/>
</dbReference>
<evidence type="ECO:0000313" key="2">
    <source>
        <dbReference type="EMBL" id="OXC22912.1"/>
    </source>
</evidence>
<gene>
    <name evidence="2" type="ORF">AYP82_08650</name>
    <name evidence="1" type="ORF">F1C02_05185</name>
    <name evidence="3" type="ORF">GSR61_00805</name>
</gene>
<evidence type="ECO:0000313" key="1">
    <source>
        <dbReference type="EMBL" id="KAA8798148.1"/>
    </source>
</evidence>
<proteinExistence type="predicted"/>
<dbReference type="Pfam" id="PF15738">
    <property type="entry name" value="YafQ_toxin"/>
    <property type="match status" value="1"/>
</dbReference>
<reference evidence="3 6" key="3">
    <citation type="submission" date="2019-12" db="EMBL/GenBank/DDBJ databases">
        <title>Complete Genome Sequences of Lactobacillus strains, C25 and P38, Isolated from Chicken Cecum.</title>
        <authorList>
            <person name="Hassan H.M."/>
            <person name="Mendoza M."/>
            <person name="Rezvani M."/>
            <person name="Koci M.D."/>
            <person name="Dickey A.N."/>
            <person name="Scholl E.H."/>
        </authorList>
    </citation>
    <scope>NUCLEOTIDE SEQUENCE [LARGE SCALE GENOMIC DNA]</scope>
    <source>
        <strain evidence="3 6">C25</strain>
    </source>
</reference>
<dbReference type="Proteomes" id="UP000322051">
    <property type="component" value="Unassembled WGS sequence"/>
</dbReference>
<evidence type="ECO:0000313" key="3">
    <source>
        <dbReference type="EMBL" id="QHQ67266.1"/>
    </source>
</evidence>
<dbReference type="EMBL" id="VUAO01000011">
    <property type="protein sequence ID" value="KAA8798148.1"/>
    <property type="molecule type" value="Genomic_DNA"/>
</dbReference>
<dbReference type="EMBL" id="CP047142">
    <property type="protein sequence ID" value="QHQ67266.1"/>
    <property type="molecule type" value="Genomic_DNA"/>
</dbReference>
<dbReference type="SUPFAM" id="SSF143011">
    <property type="entry name" value="RelE-like"/>
    <property type="match status" value="1"/>
</dbReference>
<dbReference type="AlphaFoldDB" id="A0A1C2D3V2"/>
<dbReference type="Gene3D" id="3.30.2310.20">
    <property type="entry name" value="RelE-like"/>
    <property type="match status" value="1"/>
</dbReference>